<protein>
    <submittedName>
        <fullName evidence="1">Uncharacterized protein</fullName>
    </submittedName>
</protein>
<organism evidence="1">
    <name type="scientific">Caudovirales sp. ctIbU14</name>
    <dbReference type="NCBI Taxonomy" id="2825761"/>
    <lineage>
        <taxon>Viruses</taxon>
        <taxon>Duplodnaviria</taxon>
        <taxon>Heunggongvirae</taxon>
        <taxon>Uroviricota</taxon>
        <taxon>Caudoviricetes</taxon>
    </lineage>
</organism>
<name>A0A8S5NRU2_9CAUD</name>
<reference evidence="1" key="1">
    <citation type="journal article" date="2021" name="Proc. Natl. Acad. Sci. U.S.A.">
        <title>A Catalog of Tens of Thousands of Viruses from Human Metagenomes Reveals Hidden Associations with Chronic Diseases.</title>
        <authorList>
            <person name="Tisza M.J."/>
            <person name="Buck C.B."/>
        </authorList>
    </citation>
    <scope>NUCLEOTIDE SEQUENCE</scope>
    <source>
        <strain evidence="1">CtIbU14</strain>
    </source>
</reference>
<dbReference type="EMBL" id="BK015243">
    <property type="protein sequence ID" value="DAD97517.1"/>
    <property type="molecule type" value="Genomic_DNA"/>
</dbReference>
<evidence type="ECO:0000313" key="1">
    <source>
        <dbReference type="EMBL" id="DAD97517.1"/>
    </source>
</evidence>
<sequence>MHISYSYLMDCDIYRINNLVEHIEESISGR</sequence>
<accession>A0A8S5NRU2</accession>
<proteinExistence type="predicted"/>